<evidence type="ECO:0000256" key="1">
    <source>
        <dbReference type="SAM" id="Coils"/>
    </source>
</evidence>
<feature type="region of interest" description="Disordered" evidence="2">
    <location>
        <begin position="172"/>
        <end position="219"/>
    </location>
</feature>
<comment type="caution">
    <text evidence="3">The sequence shown here is derived from an EMBL/GenBank/DDBJ whole genome shotgun (WGS) entry which is preliminary data.</text>
</comment>
<dbReference type="Proteomes" id="UP000824219">
    <property type="component" value="Linkage Group LG11"/>
</dbReference>
<dbReference type="EMBL" id="JAHKSW010000011">
    <property type="protein sequence ID" value="KAG7326914.1"/>
    <property type="molecule type" value="Genomic_DNA"/>
</dbReference>
<feature type="region of interest" description="Disordered" evidence="2">
    <location>
        <begin position="317"/>
        <end position="345"/>
    </location>
</feature>
<feature type="region of interest" description="Disordered" evidence="2">
    <location>
        <begin position="74"/>
        <end position="108"/>
    </location>
</feature>
<reference evidence="3 4" key="1">
    <citation type="submission" date="2021-06" db="EMBL/GenBank/DDBJ databases">
        <title>Chromosome-level genome assembly of the red-tail catfish (Hemibagrus wyckioides).</title>
        <authorList>
            <person name="Shao F."/>
        </authorList>
    </citation>
    <scope>NUCLEOTIDE SEQUENCE [LARGE SCALE GENOMIC DNA]</scope>
    <source>
        <strain evidence="3">EC202008001</strain>
        <tissue evidence="3">Blood</tissue>
    </source>
</reference>
<feature type="compositionally biased region" description="Low complexity" evidence="2">
    <location>
        <begin position="320"/>
        <end position="330"/>
    </location>
</feature>
<proteinExistence type="predicted"/>
<sequence>MARHVTPRHKVVSSGRLTGSGRGQMTRKKVVGRPLHLDPSYSLYSTDSEDQVTTINKGLDRCAALLSDMLQAEKSEPKMMSQTSKPSKKKTPLGKNEAERKRVGKKAGAALRINKRPALVQKTILPSEAYTGLITQPHVQVMQQPLAVDVIGPDVRTGGTLGTQVECVQPHSFPLSSSHTSTGPRPSTVFNSRLTTSTPALSPHRPTSAHSPASLRGADGETHHFTQQFAAAAAAPSTQHGALSATVSPPASFSVAPPVQPSSPVINAPHVCSGGQNSALQSHGAPQICPSPPTSARLPTPVPLPTHILVCDGSQDHQLSSGECASSSSEESGDCMSEEDELDRVDTMPVRDTSCQTSIDTGILKHQSGSPDKTARKVMTVRYLLGELKALVANQDSEAVRLISEVEQSISLLPTMVGSTNIQAELALALQPLRSENVQLRRRLRILNQQLQEREKAERRARPMDCNLELVSLQSLNLTLQTQLSECHKELENLQQENQKLRQAVEDGENELQQTKEQCQLETSRIRMDVSEALSEMRNCQAKLEDCESEKIALTHSLQQKEAEITKLQEIIRNFQKSPIPFHLAQTDVSSGSAPAAQLTKSALDQYENQQREPTVVNQVTDSVKAYLQTLEDSGHNSPPHPEYHKLSQSGQWKRRQESSPKSSDTVHTSLKNTAAESQEVEKSETAFVPLRETARVQPAAVPQRVQGNGHGGLKYLGLAFNKLGISNVFPSLDDDRGADFLSRPDGVRLQLKQPSEAAVNPAEQSQHARRRLHMGDASVHTGRPSAYENSFSSCDIKSLASDLSANSWSTFNTRDEREFRNGLAALDASIASLQRTLKADLKR</sequence>
<feature type="compositionally biased region" description="Polar residues" evidence="2">
    <location>
        <begin position="174"/>
        <end position="200"/>
    </location>
</feature>
<feature type="region of interest" description="Disordered" evidence="2">
    <location>
        <begin position="632"/>
        <end position="684"/>
    </location>
</feature>
<dbReference type="PANTHER" id="PTHR22367">
    <property type="entry name" value="COILED-COIL DOMAIN-CONTAINING PROTEIN 14"/>
    <property type="match status" value="1"/>
</dbReference>
<dbReference type="OrthoDB" id="10014807at2759"/>
<gene>
    <name evidence="3" type="ORF">KOW79_010315</name>
</gene>
<dbReference type="InterPro" id="IPR029343">
    <property type="entry name" value="CCDC14"/>
</dbReference>
<feature type="region of interest" description="Disordered" evidence="2">
    <location>
        <begin position="1"/>
        <end position="26"/>
    </location>
</feature>
<evidence type="ECO:0000313" key="3">
    <source>
        <dbReference type="EMBL" id="KAG7326914.1"/>
    </source>
</evidence>
<evidence type="ECO:0000256" key="2">
    <source>
        <dbReference type="SAM" id="MobiDB-lite"/>
    </source>
</evidence>
<accession>A0A9D3SPH9</accession>
<dbReference type="PANTHER" id="PTHR22367:SF2">
    <property type="entry name" value="COILED-COIL DOMAIN-CONTAINING PROTEIN 14"/>
    <property type="match status" value="1"/>
</dbReference>
<feature type="compositionally biased region" description="Acidic residues" evidence="2">
    <location>
        <begin position="331"/>
        <end position="343"/>
    </location>
</feature>
<name>A0A9D3SPH9_9TELE</name>
<keyword evidence="1" id="KW-0175">Coiled coil</keyword>
<organism evidence="3 4">
    <name type="scientific">Hemibagrus wyckioides</name>
    <dbReference type="NCBI Taxonomy" id="337641"/>
    <lineage>
        <taxon>Eukaryota</taxon>
        <taxon>Metazoa</taxon>
        <taxon>Chordata</taxon>
        <taxon>Craniata</taxon>
        <taxon>Vertebrata</taxon>
        <taxon>Euteleostomi</taxon>
        <taxon>Actinopterygii</taxon>
        <taxon>Neopterygii</taxon>
        <taxon>Teleostei</taxon>
        <taxon>Ostariophysi</taxon>
        <taxon>Siluriformes</taxon>
        <taxon>Bagridae</taxon>
        <taxon>Hemibagrus</taxon>
    </lineage>
</organism>
<dbReference type="GO" id="GO:0071539">
    <property type="term" value="P:protein localization to centrosome"/>
    <property type="evidence" value="ECO:0007669"/>
    <property type="project" value="TreeGrafter"/>
</dbReference>
<feature type="compositionally biased region" description="Basic residues" evidence="2">
    <location>
        <begin position="1"/>
        <end position="11"/>
    </location>
</feature>
<dbReference type="GO" id="GO:0034451">
    <property type="term" value="C:centriolar satellite"/>
    <property type="evidence" value="ECO:0007669"/>
    <property type="project" value="TreeGrafter"/>
</dbReference>
<evidence type="ECO:0000313" key="4">
    <source>
        <dbReference type="Proteomes" id="UP000824219"/>
    </source>
</evidence>
<dbReference type="Pfam" id="PF15254">
    <property type="entry name" value="CCDC14"/>
    <property type="match status" value="3"/>
</dbReference>
<keyword evidence="4" id="KW-1185">Reference proteome</keyword>
<protein>
    <recommendedName>
        <fullName evidence="5">Coiled-coil domain-containing protein 14</fullName>
    </recommendedName>
</protein>
<evidence type="ECO:0008006" key="5">
    <source>
        <dbReference type="Google" id="ProtNLM"/>
    </source>
</evidence>
<feature type="coiled-coil region" evidence="1">
    <location>
        <begin position="430"/>
        <end position="578"/>
    </location>
</feature>
<dbReference type="AlphaFoldDB" id="A0A9D3SPH9"/>
<feature type="compositionally biased region" description="Polar residues" evidence="2">
    <location>
        <begin position="660"/>
        <end position="677"/>
    </location>
</feature>